<protein>
    <submittedName>
        <fullName evidence="2">Uncharacterized protein</fullName>
    </submittedName>
</protein>
<feature type="chain" id="PRO_5040825307" evidence="1">
    <location>
        <begin position="28"/>
        <end position="149"/>
    </location>
</feature>
<evidence type="ECO:0000256" key="1">
    <source>
        <dbReference type="SAM" id="SignalP"/>
    </source>
</evidence>
<dbReference type="AlphaFoldDB" id="A0A9W4P0K4"/>
<dbReference type="Proteomes" id="UP001152592">
    <property type="component" value="Unassembled WGS sequence"/>
</dbReference>
<organism evidence="2 3">
    <name type="scientific">Penicillium salamii</name>
    <dbReference type="NCBI Taxonomy" id="1612424"/>
    <lineage>
        <taxon>Eukaryota</taxon>
        <taxon>Fungi</taxon>
        <taxon>Dikarya</taxon>
        <taxon>Ascomycota</taxon>
        <taxon>Pezizomycotina</taxon>
        <taxon>Eurotiomycetes</taxon>
        <taxon>Eurotiomycetidae</taxon>
        <taxon>Eurotiales</taxon>
        <taxon>Aspergillaceae</taxon>
        <taxon>Penicillium</taxon>
    </lineage>
</organism>
<dbReference type="EMBL" id="CAJVPD010000299">
    <property type="protein sequence ID" value="CAG8428395.1"/>
    <property type="molecule type" value="Genomic_DNA"/>
</dbReference>
<feature type="signal peptide" evidence="1">
    <location>
        <begin position="1"/>
        <end position="27"/>
    </location>
</feature>
<evidence type="ECO:0000313" key="3">
    <source>
        <dbReference type="Proteomes" id="UP001152592"/>
    </source>
</evidence>
<proteinExistence type="predicted"/>
<gene>
    <name evidence="2" type="ORF">PSALAMII_LOCUS10599</name>
</gene>
<evidence type="ECO:0000313" key="2">
    <source>
        <dbReference type="EMBL" id="CAG8428395.1"/>
    </source>
</evidence>
<dbReference type="OrthoDB" id="1045822at2759"/>
<comment type="caution">
    <text evidence="2">The sequence shown here is derived from an EMBL/GenBank/DDBJ whole genome shotgun (WGS) entry which is preliminary data.</text>
</comment>
<reference evidence="2" key="1">
    <citation type="submission" date="2021-07" db="EMBL/GenBank/DDBJ databases">
        <authorList>
            <person name="Branca A.L. A."/>
        </authorList>
    </citation>
    <scope>NUCLEOTIDE SEQUENCE</scope>
</reference>
<name>A0A9W4P0K4_9EURO</name>
<sequence length="149" mass="17138">MPKQYINIWLPFISLLLWLQTYSLTYGQSASLFQQVRAIESGGSLSLMALYNGPYGISEQINDYKNVILIASGPGLMAVIPYGILNYEIIISLEVSGRDIQGLSTIRDKHGRVLVMVWDLYGMKYEKWFDKTYPKALAWRNWNINRSQH</sequence>
<accession>A0A9W4P0K4</accession>
<keyword evidence="1" id="KW-0732">Signal</keyword>